<evidence type="ECO:0000313" key="2">
    <source>
        <dbReference type="EMBL" id="CAB4015637.1"/>
    </source>
</evidence>
<name>A0A7D9EPZ3_PARCT</name>
<feature type="compositionally biased region" description="Polar residues" evidence="1">
    <location>
        <begin position="134"/>
        <end position="147"/>
    </location>
</feature>
<proteinExistence type="predicted"/>
<accession>A0A7D9EPZ3</accession>
<dbReference type="OrthoDB" id="5957404at2759"/>
<comment type="caution">
    <text evidence="2">The sequence shown here is derived from an EMBL/GenBank/DDBJ whole genome shotgun (WGS) entry which is preliminary data.</text>
</comment>
<dbReference type="EMBL" id="CACRXK020008790">
    <property type="protein sequence ID" value="CAB4015637.1"/>
    <property type="molecule type" value="Genomic_DNA"/>
</dbReference>
<keyword evidence="3" id="KW-1185">Reference proteome</keyword>
<organism evidence="2 3">
    <name type="scientific">Paramuricea clavata</name>
    <name type="common">Red gorgonian</name>
    <name type="synonym">Violescent sea-whip</name>
    <dbReference type="NCBI Taxonomy" id="317549"/>
    <lineage>
        <taxon>Eukaryota</taxon>
        <taxon>Metazoa</taxon>
        <taxon>Cnidaria</taxon>
        <taxon>Anthozoa</taxon>
        <taxon>Octocorallia</taxon>
        <taxon>Malacalcyonacea</taxon>
        <taxon>Plexauridae</taxon>
        <taxon>Paramuricea</taxon>
    </lineage>
</organism>
<reference evidence="2" key="1">
    <citation type="submission" date="2020-04" db="EMBL/GenBank/DDBJ databases">
        <authorList>
            <person name="Alioto T."/>
            <person name="Alioto T."/>
            <person name="Gomez Garrido J."/>
        </authorList>
    </citation>
    <scope>NUCLEOTIDE SEQUENCE</scope>
    <source>
        <strain evidence="2">A484AB</strain>
    </source>
</reference>
<dbReference type="Proteomes" id="UP001152795">
    <property type="component" value="Unassembled WGS sequence"/>
</dbReference>
<evidence type="ECO:0000313" key="3">
    <source>
        <dbReference type="Proteomes" id="UP001152795"/>
    </source>
</evidence>
<dbReference type="AlphaFoldDB" id="A0A7D9EPZ3"/>
<feature type="region of interest" description="Disordered" evidence="1">
    <location>
        <begin position="134"/>
        <end position="172"/>
    </location>
</feature>
<gene>
    <name evidence="2" type="ORF">PACLA_8A077687</name>
</gene>
<evidence type="ECO:0000256" key="1">
    <source>
        <dbReference type="SAM" id="MobiDB-lite"/>
    </source>
</evidence>
<protein>
    <submittedName>
        <fullName evidence="2">Uncharacterized protein</fullName>
    </submittedName>
</protein>
<sequence>MSLLRLKQILRAHFKEKSGTEMYQELTSLCQGPKESAQDFLIRAMNLRQQVIFASQADDSVVKYEKSLVQSLFLHVVETGMQQESIRAKLRPFLEKPGVIDEELMERVNVAVSAETEQQNKMAGVNKGAQVNQVVTNQEPGNWASQNDSEDPAIKKKSTKSKTNLTAEDKAS</sequence>